<comment type="caution">
    <text evidence="2">The sequence shown here is derived from an EMBL/GenBank/DDBJ whole genome shotgun (WGS) entry which is preliminary data.</text>
</comment>
<feature type="domain" description="SnoaL-like" evidence="1">
    <location>
        <begin position="7"/>
        <end position="130"/>
    </location>
</feature>
<dbReference type="CDD" id="cd00531">
    <property type="entry name" value="NTF2_like"/>
    <property type="match status" value="1"/>
</dbReference>
<dbReference type="Pfam" id="PF13577">
    <property type="entry name" value="SnoaL_4"/>
    <property type="match status" value="1"/>
</dbReference>
<accession>A0A267A8A1</accession>
<dbReference type="OrthoDB" id="2860904at2"/>
<proteinExistence type="predicted"/>
<sequence>MMDIKQLLLERELNAVLARYARACDQRDWSAMDDVFLQEATADYGGLHQLQGRGPIVAMIRVHLDGCGPSQHLLGNLLVESSDSTIVSRVYVRAAHRGAGSMQGLTYESLAEYQDRWVSTPDGWRIAHRRMDISHELGCRDVLRPATESAQG</sequence>
<organism evidence="2 3">
    <name type="scientific">Pseudomonas fragi</name>
    <dbReference type="NCBI Taxonomy" id="296"/>
    <lineage>
        <taxon>Bacteria</taxon>
        <taxon>Pseudomonadati</taxon>
        <taxon>Pseudomonadota</taxon>
        <taxon>Gammaproteobacteria</taxon>
        <taxon>Pseudomonadales</taxon>
        <taxon>Pseudomonadaceae</taxon>
        <taxon>Pseudomonas</taxon>
    </lineage>
</organism>
<dbReference type="SUPFAM" id="SSF54427">
    <property type="entry name" value="NTF2-like"/>
    <property type="match status" value="1"/>
</dbReference>
<protein>
    <recommendedName>
        <fullName evidence="1">SnoaL-like domain-containing protein</fullName>
    </recommendedName>
</protein>
<reference evidence="2 3" key="1">
    <citation type="submission" date="2017-08" db="EMBL/GenBank/DDBJ databases">
        <title>Genomic and metabolic characterisation of spoilage-associated Pseudomonas species.</title>
        <authorList>
            <person name="Stanborough T."/>
            <person name="Fegan N."/>
            <person name="Powell S.M."/>
            <person name="Singh T."/>
            <person name="Tamplin M.L."/>
            <person name="Chandry P.S."/>
        </authorList>
    </citation>
    <scope>NUCLEOTIDE SEQUENCE [LARGE SCALE GENOMIC DNA]</scope>
    <source>
        <strain evidence="2 3">F1801</strain>
    </source>
</reference>
<dbReference type="AlphaFoldDB" id="A0A267A8A1"/>
<dbReference type="InterPro" id="IPR037401">
    <property type="entry name" value="SnoaL-like"/>
</dbReference>
<name>A0A267A8A1_PSEFR</name>
<gene>
    <name evidence="2" type="ORF">CJU81_16695</name>
</gene>
<evidence type="ECO:0000259" key="1">
    <source>
        <dbReference type="Pfam" id="PF13577"/>
    </source>
</evidence>
<evidence type="ECO:0000313" key="3">
    <source>
        <dbReference type="Proteomes" id="UP000215861"/>
    </source>
</evidence>
<dbReference type="InterPro" id="IPR032710">
    <property type="entry name" value="NTF2-like_dom_sf"/>
</dbReference>
<evidence type="ECO:0000313" key="2">
    <source>
        <dbReference type="EMBL" id="PAA08756.1"/>
    </source>
</evidence>
<dbReference type="EMBL" id="NQKQ01000019">
    <property type="protein sequence ID" value="PAA08756.1"/>
    <property type="molecule type" value="Genomic_DNA"/>
</dbReference>
<dbReference type="Gene3D" id="3.10.450.50">
    <property type="match status" value="1"/>
</dbReference>
<dbReference type="Proteomes" id="UP000215861">
    <property type="component" value="Unassembled WGS sequence"/>
</dbReference>